<sequence>MGESMTLLTPPAGQSLIEATETELHVAGAEGNVACGLAHLGIGTQWLSRIGADPLGQRILDFYGSRGVGLDHVVVDPERPTGVMFKDRVADRNSVFYYRKGSAASALNPDALPDLGRPALIHLSGINAVLSGQLSDLARTVVIDRALPDALVSFDVNHRPGLWPAEEAAAPLRRLANAADVVLVGLDEAERLWGSTTADDVRANLPDAKVIVVKDADRGAWHLSAEETVFQPALPLQVVDVVGAGDAFAAGYLAALLSGRTPAARLRLGHLLAALTIQSTADTPPLPDARVLWELADTDDGWDRIVIEPRALADAEILRGKEIR</sequence>
<dbReference type="Gene3D" id="3.40.1190.20">
    <property type="match status" value="1"/>
</dbReference>
<evidence type="ECO:0000256" key="3">
    <source>
        <dbReference type="ARBA" id="ARBA00022777"/>
    </source>
</evidence>
<dbReference type="PANTHER" id="PTHR43320:SF2">
    <property type="entry name" value="2-DEHYDRO-3-DEOXYGLUCONOKINASE_2-DEHYDRO-3-DEOXYGALACTONOKINASE"/>
    <property type="match status" value="1"/>
</dbReference>
<dbReference type="Pfam" id="PF00294">
    <property type="entry name" value="PfkB"/>
    <property type="match status" value="1"/>
</dbReference>
<protein>
    <submittedName>
        <fullName evidence="5">Carbohydrate kinase</fullName>
    </submittedName>
</protein>
<dbReference type="InterPro" id="IPR011611">
    <property type="entry name" value="PfkB_dom"/>
</dbReference>
<evidence type="ECO:0000256" key="1">
    <source>
        <dbReference type="ARBA" id="ARBA00010688"/>
    </source>
</evidence>
<keyword evidence="6" id="KW-1185">Reference proteome</keyword>
<gene>
    <name evidence="5" type="ORF">CGZ94_03170</name>
</gene>
<comment type="similarity">
    <text evidence="1">Belongs to the carbohydrate kinase PfkB family.</text>
</comment>
<dbReference type="GO" id="GO:0016301">
    <property type="term" value="F:kinase activity"/>
    <property type="evidence" value="ECO:0007669"/>
    <property type="project" value="UniProtKB-KW"/>
</dbReference>
<reference evidence="5 6" key="1">
    <citation type="submission" date="2017-07" db="EMBL/GenBank/DDBJ databases">
        <title>Draft whole genome sequences of clinical Proprionibacteriaceae strains.</title>
        <authorList>
            <person name="Bernier A.-M."/>
            <person name="Bernard K."/>
            <person name="Domingo M.-C."/>
        </authorList>
    </citation>
    <scope>NUCLEOTIDE SEQUENCE [LARGE SCALE GENOMIC DNA]</scope>
    <source>
        <strain evidence="5 6">NML 030167</strain>
    </source>
</reference>
<dbReference type="InterPro" id="IPR052700">
    <property type="entry name" value="Carb_kinase_PfkB-like"/>
</dbReference>
<feature type="domain" description="Carbohydrate kinase PfkB" evidence="4">
    <location>
        <begin position="13"/>
        <end position="288"/>
    </location>
</feature>
<name>A0A255GQW0_9ACTN</name>
<evidence type="ECO:0000313" key="6">
    <source>
        <dbReference type="Proteomes" id="UP000215896"/>
    </source>
</evidence>
<dbReference type="SUPFAM" id="SSF53613">
    <property type="entry name" value="Ribokinase-like"/>
    <property type="match status" value="1"/>
</dbReference>
<dbReference type="OrthoDB" id="7946249at2"/>
<comment type="caution">
    <text evidence="5">The sequence shown here is derived from an EMBL/GenBank/DDBJ whole genome shotgun (WGS) entry which is preliminary data.</text>
</comment>
<dbReference type="InterPro" id="IPR002173">
    <property type="entry name" value="Carboh/pur_kinase_PfkB_CS"/>
</dbReference>
<proteinExistence type="inferred from homology"/>
<keyword evidence="3 5" id="KW-0418">Kinase</keyword>
<evidence type="ECO:0000256" key="2">
    <source>
        <dbReference type="ARBA" id="ARBA00022679"/>
    </source>
</evidence>
<dbReference type="PANTHER" id="PTHR43320">
    <property type="entry name" value="SUGAR KINASE"/>
    <property type="match status" value="1"/>
</dbReference>
<evidence type="ECO:0000313" key="5">
    <source>
        <dbReference type="EMBL" id="OYO17971.1"/>
    </source>
</evidence>
<dbReference type="PROSITE" id="PS00584">
    <property type="entry name" value="PFKB_KINASES_2"/>
    <property type="match status" value="1"/>
</dbReference>
<dbReference type="EMBL" id="NMVO01000001">
    <property type="protein sequence ID" value="OYO17971.1"/>
    <property type="molecule type" value="Genomic_DNA"/>
</dbReference>
<dbReference type="InterPro" id="IPR029056">
    <property type="entry name" value="Ribokinase-like"/>
</dbReference>
<dbReference type="AlphaFoldDB" id="A0A255GQW0"/>
<keyword evidence="2" id="KW-0808">Transferase</keyword>
<dbReference type="CDD" id="cd01166">
    <property type="entry name" value="KdgK"/>
    <property type="match status" value="1"/>
</dbReference>
<dbReference type="Proteomes" id="UP000215896">
    <property type="component" value="Unassembled WGS sequence"/>
</dbReference>
<evidence type="ECO:0000259" key="4">
    <source>
        <dbReference type="Pfam" id="PF00294"/>
    </source>
</evidence>
<accession>A0A255GQW0</accession>
<organism evidence="5 6">
    <name type="scientific">Enemella evansiae</name>
    <dbReference type="NCBI Taxonomy" id="2016499"/>
    <lineage>
        <taxon>Bacteria</taxon>
        <taxon>Bacillati</taxon>
        <taxon>Actinomycetota</taxon>
        <taxon>Actinomycetes</taxon>
        <taxon>Propionibacteriales</taxon>
        <taxon>Propionibacteriaceae</taxon>
        <taxon>Enemella</taxon>
    </lineage>
</organism>